<evidence type="ECO:0000256" key="3">
    <source>
        <dbReference type="ARBA" id="ARBA00023242"/>
    </source>
</evidence>
<comment type="subcellular location">
    <subcellularLocation>
        <location evidence="1">Nucleus</location>
    </subcellularLocation>
</comment>
<sequence>MTSASQFSLEEENFYKDIQDLVKKGSQNEKELSTFLQRYMDLLARADLDDETFIINFTKAALILEASTKVYGTKVDRLWITLEQVLEALKVNGKNENNKKKGDNEEDVDDVDGEVPADDMEPHKKLPNPKRRKKLGDGLSSPDDFLEIDNISGLLGKNMNETGNSSEVKIKFHEEIPNLFIRNKTDRKRVDVCLVQSTDDRDDSRLRDWIVSEDNMLVKEIYIAQSLDRCELSITGIGGESFPVVRENNFDSNSVCNSDFETHDNEPVDAEPMEVDAVPDDSNNNNVENVPDTALQDQTVEKLGEEKYMSTENRDKVVEAFNRSEEVDVGKFPNIFLRRLEDCLVDVNEVLWNSTRFQDVIPSRKMRVKKTNKTPCQLCCKKQGHVKKGKRCHMFDKNPCLDSYFSPLVQPTVSEPPFGILPDEEIYNAFKIETKLIEQLGKVDKSKNIYEAHHLEDNQDEETNFLGFDGFESYLMRQTVFDECDVAEDNVSEAEDDFENVDVPEPEEDIGLPLPTIDDRSSALEDAQIEYPTISDAEVRSQEVAKSRFERNKELGMKIAEWHASLVQKIELSQKRGALNVDLLAGKVLKSFPETNSGDKPVISFRDLVKGQPRRDIPRYFFACLQLTNEGNIDILKSSSAPLTTDCMLIKQLRVTRVRHELDEYTTNSTSPKKVDKSRSLSLSSNSPSTRKRHSYSISSTDSIQDEPVKKKKAKKPSDRKSFAKEKTEFRRKI</sequence>
<dbReference type="GO" id="GO:0003682">
    <property type="term" value="F:chromatin binding"/>
    <property type="evidence" value="ECO:0007669"/>
    <property type="project" value="TreeGrafter"/>
</dbReference>
<dbReference type="PANTHER" id="PTHR14324:SF3">
    <property type="entry name" value="CONDENSIN-2 COMPLEX SUBUNIT H2"/>
    <property type="match status" value="1"/>
</dbReference>
<accession>A0AAW2I2X9</accession>
<evidence type="ECO:0000256" key="4">
    <source>
        <dbReference type="SAM" id="MobiDB-lite"/>
    </source>
</evidence>
<evidence type="ECO:0000256" key="2">
    <source>
        <dbReference type="ARBA" id="ARBA00007844"/>
    </source>
</evidence>
<feature type="compositionally biased region" description="Basic and acidic residues" evidence="4">
    <location>
        <begin position="716"/>
        <end position="734"/>
    </location>
</feature>
<evidence type="ECO:0000313" key="7">
    <source>
        <dbReference type="EMBL" id="KAL0276544.1"/>
    </source>
</evidence>
<dbReference type="GO" id="GO:0010032">
    <property type="term" value="P:meiotic chromosome condensation"/>
    <property type="evidence" value="ECO:0007669"/>
    <property type="project" value="TreeGrafter"/>
</dbReference>
<evidence type="ECO:0000259" key="6">
    <source>
        <dbReference type="Pfam" id="PF16858"/>
    </source>
</evidence>
<reference evidence="7" key="1">
    <citation type="journal article" date="2024" name="Gigascience">
        <title>Chromosome-level genome of the poultry shaft louse Menopon gallinae provides insight into the host-switching and adaptive evolution of parasitic lice.</title>
        <authorList>
            <person name="Xu Y."/>
            <person name="Ma L."/>
            <person name="Liu S."/>
            <person name="Liang Y."/>
            <person name="Liu Q."/>
            <person name="He Z."/>
            <person name="Tian L."/>
            <person name="Duan Y."/>
            <person name="Cai W."/>
            <person name="Li H."/>
            <person name="Song F."/>
        </authorList>
    </citation>
    <scope>NUCLEOTIDE SEQUENCE</scope>
    <source>
        <strain evidence="7">Cailab_2023a</strain>
    </source>
</reference>
<dbReference type="Pfam" id="PF16858">
    <property type="entry name" value="CNDH2_C"/>
    <property type="match status" value="1"/>
</dbReference>
<keyword evidence="3" id="KW-0539">Nucleus</keyword>
<feature type="domain" description="Condensin II complex subunit H2 N-terminal" evidence="5">
    <location>
        <begin position="31"/>
        <end position="112"/>
    </location>
</feature>
<dbReference type="GO" id="GO:0051306">
    <property type="term" value="P:mitotic sister chromatid separation"/>
    <property type="evidence" value="ECO:0007669"/>
    <property type="project" value="TreeGrafter"/>
</dbReference>
<feature type="region of interest" description="Disordered" evidence="4">
    <location>
        <begin position="95"/>
        <end position="138"/>
    </location>
</feature>
<protein>
    <recommendedName>
        <fullName evidence="8">Condensin-2 complex subunit H2</fullName>
    </recommendedName>
</protein>
<dbReference type="Pfam" id="PF06278">
    <property type="entry name" value="CNDH2_N"/>
    <property type="match status" value="1"/>
</dbReference>
<proteinExistence type="inferred from homology"/>
<evidence type="ECO:0000259" key="5">
    <source>
        <dbReference type="Pfam" id="PF06278"/>
    </source>
</evidence>
<feature type="compositionally biased region" description="Low complexity" evidence="4">
    <location>
        <begin position="680"/>
        <end position="689"/>
    </location>
</feature>
<dbReference type="InterPro" id="IPR031737">
    <property type="entry name" value="CNDH2_C"/>
</dbReference>
<dbReference type="PANTHER" id="PTHR14324">
    <property type="entry name" value="CONDENSIN-2 COMPLEX SUBUNIT H2"/>
    <property type="match status" value="1"/>
</dbReference>
<feature type="compositionally biased region" description="Acidic residues" evidence="4">
    <location>
        <begin position="104"/>
        <end position="119"/>
    </location>
</feature>
<dbReference type="GO" id="GO:0000796">
    <property type="term" value="C:condensin complex"/>
    <property type="evidence" value="ECO:0007669"/>
    <property type="project" value="TreeGrafter"/>
</dbReference>
<dbReference type="GO" id="GO:0005634">
    <property type="term" value="C:nucleus"/>
    <property type="evidence" value="ECO:0007669"/>
    <property type="project" value="UniProtKB-SubCell"/>
</dbReference>
<evidence type="ECO:0008006" key="8">
    <source>
        <dbReference type="Google" id="ProtNLM"/>
    </source>
</evidence>
<dbReference type="InterPro" id="IPR031739">
    <property type="entry name" value="Ncaph2"/>
</dbReference>
<gene>
    <name evidence="7" type="ORF">PYX00_004101</name>
</gene>
<comment type="similarity">
    <text evidence="2">Belongs to the CND2 H2 (condensin-2 subunit 2) family.</text>
</comment>
<organism evidence="7">
    <name type="scientific">Menopon gallinae</name>
    <name type="common">poultry shaft louse</name>
    <dbReference type="NCBI Taxonomy" id="328185"/>
    <lineage>
        <taxon>Eukaryota</taxon>
        <taxon>Metazoa</taxon>
        <taxon>Ecdysozoa</taxon>
        <taxon>Arthropoda</taxon>
        <taxon>Hexapoda</taxon>
        <taxon>Insecta</taxon>
        <taxon>Pterygota</taxon>
        <taxon>Neoptera</taxon>
        <taxon>Paraneoptera</taxon>
        <taxon>Psocodea</taxon>
        <taxon>Troctomorpha</taxon>
        <taxon>Phthiraptera</taxon>
        <taxon>Amblycera</taxon>
        <taxon>Menoponidae</taxon>
        <taxon>Menopon</taxon>
    </lineage>
</organism>
<evidence type="ECO:0000256" key="1">
    <source>
        <dbReference type="ARBA" id="ARBA00004123"/>
    </source>
</evidence>
<name>A0AAW2I2X9_9NEOP</name>
<feature type="domain" description="Condensin-2 complex subunit H2 C-terminal" evidence="6">
    <location>
        <begin position="546"/>
        <end position="660"/>
    </location>
</feature>
<feature type="compositionally biased region" description="Basic residues" evidence="4">
    <location>
        <begin position="125"/>
        <end position="134"/>
    </location>
</feature>
<comment type="caution">
    <text evidence="7">The sequence shown here is derived from an EMBL/GenBank/DDBJ whole genome shotgun (WGS) entry which is preliminary data.</text>
</comment>
<feature type="region of interest" description="Disordered" evidence="4">
    <location>
        <begin position="664"/>
        <end position="734"/>
    </location>
</feature>
<dbReference type="InterPro" id="IPR009378">
    <property type="entry name" value="H2_N"/>
</dbReference>
<dbReference type="EMBL" id="JARGDH010000002">
    <property type="protein sequence ID" value="KAL0276544.1"/>
    <property type="molecule type" value="Genomic_DNA"/>
</dbReference>
<dbReference type="AlphaFoldDB" id="A0AAW2I2X9"/>